<dbReference type="InterPro" id="IPR050888">
    <property type="entry name" value="ZnF_C2H2-type_TF"/>
</dbReference>
<evidence type="ECO:0000313" key="11">
    <source>
        <dbReference type="Proteomes" id="UP001642540"/>
    </source>
</evidence>
<feature type="domain" description="C2H2-type" evidence="9">
    <location>
        <begin position="808"/>
        <end position="835"/>
    </location>
</feature>
<evidence type="ECO:0000256" key="1">
    <source>
        <dbReference type="ARBA" id="ARBA00004123"/>
    </source>
</evidence>
<dbReference type="PROSITE" id="PS00028">
    <property type="entry name" value="ZINC_FINGER_C2H2_1"/>
    <property type="match status" value="6"/>
</dbReference>
<feature type="domain" description="C2H2-type" evidence="9">
    <location>
        <begin position="640"/>
        <end position="668"/>
    </location>
</feature>
<feature type="compositionally biased region" description="Basic residues" evidence="8">
    <location>
        <begin position="309"/>
        <end position="321"/>
    </location>
</feature>
<feature type="compositionally biased region" description="Low complexity" evidence="8">
    <location>
        <begin position="856"/>
        <end position="872"/>
    </location>
</feature>
<feature type="domain" description="C2H2-type" evidence="9">
    <location>
        <begin position="695"/>
        <end position="723"/>
    </location>
</feature>
<keyword evidence="4 7" id="KW-0863">Zinc-finger</keyword>
<dbReference type="InterPro" id="IPR036236">
    <property type="entry name" value="Znf_C2H2_sf"/>
</dbReference>
<dbReference type="InterPro" id="IPR013087">
    <property type="entry name" value="Znf_C2H2_type"/>
</dbReference>
<feature type="compositionally biased region" description="Polar residues" evidence="8">
    <location>
        <begin position="263"/>
        <end position="273"/>
    </location>
</feature>
<keyword evidence="11" id="KW-1185">Reference proteome</keyword>
<feature type="domain" description="C2H2-type" evidence="9">
    <location>
        <begin position="724"/>
        <end position="751"/>
    </location>
</feature>
<reference evidence="10 11" key="1">
    <citation type="submission" date="2024-08" db="EMBL/GenBank/DDBJ databases">
        <authorList>
            <person name="Cucini C."/>
            <person name="Frati F."/>
        </authorList>
    </citation>
    <scope>NUCLEOTIDE SEQUENCE [LARGE SCALE GENOMIC DNA]</scope>
</reference>
<keyword evidence="3" id="KW-0677">Repeat</keyword>
<gene>
    <name evidence="10" type="ORF">ODALV1_LOCUS4360</name>
</gene>
<evidence type="ECO:0000256" key="4">
    <source>
        <dbReference type="ARBA" id="ARBA00022771"/>
    </source>
</evidence>
<evidence type="ECO:0000256" key="2">
    <source>
        <dbReference type="ARBA" id="ARBA00022723"/>
    </source>
</evidence>
<keyword evidence="6" id="KW-0539">Nucleus</keyword>
<feature type="compositionally biased region" description="Low complexity" evidence="8">
    <location>
        <begin position="915"/>
        <end position="931"/>
    </location>
</feature>
<feature type="domain" description="C2H2-type" evidence="9">
    <location>
        <begin position="780"/>
        <end position="807"/>
    </location>
</feature>
<sequence length="1063" mass="115711">MEGVQIEHLAAGASSVRAKVNGLSGEGDAMIASTMNGQQEMEIIPTGERQGAIHSIQLQSPGGSWHIVEGLVVTTSGGGGGPGDEGETLFHPITSSLPLCEVISADSSDQHILSGLQIVNVTTGENGEAIFLVSSSSAGGDTHGDMQQVMVLQPAEEMQQQEMEHETAVELNIPSPNPVLTTVKQEVNSSTVTANSEDPLRHHYQPTATLVAVTGNNASVGGVPSPPPTSQPQQINTEQKPIITTENGRSSASGVCNAGKTPTPITITSNGSVDNRPKRKATLKAIANRSELGRGGPSHSSNSNSSPSKKQKTQKSIRKSGTKIEVTHLTPPKSQTLSIVSTTSTASQFTQITRPDQPPPIPVVISAPPPVKRVMLPGGPQIQGSPGSSFLLPEDVVSESDDDDSNMPVRKCVVCLRRRRFTEDIFDGNDSAHSAPSRQQLLPQMDVLIAHLNISVQGKPSDVGICPTCLDSLQKWHVFNCAIVKRHEAARATGAPYDDSLLNCEPFETRVYKNFSKIAKVKEVYLSATHSHLARRHITEKDWDFVCENLIGSNSVKSERARKLEKYITCREKLSHIYCIKCQRLVKNGKKGFMTHMKSQHPHEPILFPCDICGSQLPDKDVSGSNEDYYHHWISHFYFNSCEECAKRFPTKRGLGQHRHSVHKNRQVLKAHGPPQQWNANKPPVATCTNVERPWKCNHCDASFKMKGALVSHRNAVHLNIKNHLCSICGEALKSASSLRVHIRRHEGRRDYKCEICLKEFYTYSELKSHKLVHQTARDCICGICGKAFKTKKALEDHGTFHTGVKPHRCPICGREIRVKSNFYKHMKIHKKNSEFGITTGRGRRNANNNTTVQVTNIASASSSSTSKAPSPKKSEPIDIKVKHIKVEEQMIEVKQERSTSPPVQHHFHQGASTSVNVSHPHPNSNSTSSPIQGATAVDVVLDNDLSSGEHRGPIVVSIVTDGLGGGPSNILDMNPEQQAQILSTVTPLATSQGQTVTVAAHPSSLPTTSATAFLASPHPQQLQAISATTTTTSSSQQDPIFISNTQFYNTQQFFTSVDQLQN</sequence>
<evidence type="ECO:0000256" key="8">
    <source>
        <dbReference type="SAM" id="MobiDB-lite"/>
    </source>
</evidence>
<evidence type="ECO:0000256" key="3">
    <source>
        <dbReference type="ARBA" id="ARBA00022737"/>
    </source>
</evidence>
<feature type="region of interest" description="Disordered" evidence="8">
    <location>
        <begin position="246"/>
        <end position="334"/>
    </location>
</feature>
<keyword evidence="2" id="KW-0479">Metal-binding</keyword>
<keyword evidence="5" id="KW-0862">Zinc</keyword>
<proteinExistence type="predicted"/>
<organism evidence="10 11">
    <name type="scientific">Orchesella dallaii</name>
    <dbReference type="NCBI Taxonomy" id="48710"/>
    <lineage>
        <taxon>Eukaryota</taxon>
        <taxon>Metazoa</taxon>
        <taxon>Ecdysozoa</taxon>
        <taxon>Arthropoda</taxon>
        <taxon>Hexapoda</taxon>
        <taxon>Collembola</taxon>
        <taxon>Entomobryomorpha</taxon>
        <taxon>Entomobryoidea</taxon>
        <taxon>Orchesellidae</taxon>
        <taxon>Orchesellinae</taxon>
        <taxon>Orchesella</taxon>
    </lineage>
</organism>
<evidence type="ECO:0000313" key="10">
    <source>
        <dbReference type="EMBL" id="CAL8079435.1"/>
    </source>
</evidence>
<protein>
    <recommendedName>
        <fullName evidence="9">C2H2-type domain-containing protein</fullName>
    </recommendedName>
</protein>
<dbReference type="PANTHER" id="PTHR24406">
    <property type="entry name" value="TRANSCRIPTIONAL REPRESSOR CTCFL-RELATED"/>
    <property type="match status" value="1"/>
</dbReference>
<dbReference type="SMART" id="SM00355">
    <property type="entry name" value="ZnF_C2H2"/>
    <property type="match status" value="8"/>
</dbReference>
<dbReference type="Pfam" id="PF00096">
    <property type="entry name" value="zf-C2H2"/>
    <property type="match status" value="4"/>
</dbReference>
<comment type="subcellular location">
    <subcellularLocation>
        <location evidence="1">Nucleus</location>
    </subcellularLocation>
</comment>
<feature type="compositionally biased region" description="Low complexity" evidence="8">
    <location>
        <begin position="297"/>
        <end position="308"/>
    </location>
</feature>
<dbReference type="EMBL" id="CAXLJM020000013">
    <property type="protein sequence ID" value="CAL8079435.1"/>
    <property type="molecule type" value="Genomic_DNA"/>
</dbReference>
<evidence type="ECO:0000256" key="5">
    <source>
        <dbReference type="ARBA" id="ARBA00022833"/>
    </source>
</evidence>
<dbReference type="Gene3D" id="3.30.160.60">
    <property type="entry name" value="Classic Zinc Finger"/>
    <property type="match status" value="4"/>
</dbReference>
<evidence type="ECO:0000259" key="9">
    <source>
        <dbReference type="PROSITE" id="PS50157"/>
    </source>
</evidence>
<dbReference type="PROSITE" id="PS50157">
    <property type="entry name" value="ZINC_FINGER_C2H2_2"/>
    <property type="match status" value="6"/>
</dbReference>
<evidence type="ECO:0000256" key="6">
    <source>
        <dbReference type="ARBA" id="ARBA00023242"/>
    </source>
</evidence>
<feature type="region of interest" description="Disordered" evidence="8">
    <location>
        <begin position="856"/>
        <end position="878"/>
    </location>
</feature>
<feature type="region of interest" description="Disordered" evidence="8">
    <location>
        <begin position="216"/>
        <end position="235"/>
    </location>
</feature>
<comment type="caution">
    <text evidence="10">The sequence shown here is derived from an EMBL/GenBank/DDBJ whole genome shotgun (WGS) entry which is preliminary data.</text>
</comment>
<feature type="domain" description="C2H2-type" evidence="9">
    <location>
        <begin position="752"/>
        <end position="779"/>
    </location>
</feature>
<dbReference type="Proteomes" id="UP001642540">
    <property type="component" value="Unassembled WGS sequence"/>
</dbReference>
<dbReference type="SUPFAM" id="SSF57667">
    <property type="entry name" value="beta-beta-alpha zinc fingers"/>
    <property type="match status" value="3"/>
</dbReference>
<feature type="region of interest" description="Disordered" evidence="8">
    <location>
        <begin position="895"/>
        <end position="932"/>
    </location>
</feature>
<evidence type="ECO:0000256" key="7">
    <source>
        <dbReference type="PROSITE-ProRule" id="PRU00042"/>
    </source>
</evidence>
<accession>A0ABP1PXM1</accession>
<name>A0ABP1PXM1_9HEXA</name>